<dbReference type="PROSITE" id="PS51462">
    <property type="entry name" value="NUDIX"/>
    <property type="match status" value="1"/>
</dbReference>
<dbReference type="GO" id="GO:0034353">
    <property type="term" value="F:mRNA 5'-diphosphatase activity"/>
    <property type="evidence" value="ECO:0007669"/>
    <property type="project" value="UniProtKB-ARBA"/>
</dbReference>
<comment type="cofactor">
    <cofactor evidence="1">
        <name>Mg(2+)</name>
        <dbReference type="ChEBI" id="CHEBI:18420"/>
    </cofactor>
</comment>
<dbReference type="Pfam" id="PF00293">
    <property type="entry name" value="NUDIX"/>
    <property type="match status" value="1"/>
</dbReference>
<dbReference type="InterPro" id="IPR020084">
    <property type="entry name" value="NUDIX_hydrolase_CS"/>
</dbReference>
<evidence type="ECO:0000259" key="4">
    <source>
        <dbReference type="PROSITE" id="PS51462"/>
    </source>
</evidence>
<keyword evidence="2 3" id="KW-0378">Hydrolase</keyword>
<dbReference type="PROSITE" id="PS00893">
    <property type="entry name" value="NUDIX_BOX"/>
    <property type="match status" value="1"/>
</dbReference>
<comment type="similarity">
    <text evidence="3">Belongs to the Nudix hydrolase family. RppH subfamily.</text>
</comment>
<dbReference type="GO" id="GO:0005737">
    <property type="term" value="C:cytoplasm"/>
    <property type="evidence" value="ECO:0007669"/>
    <property type="project" value="TreeGrafter"/>
</dbReference>
<evidence type="ECO:0000256" key="3">
    <source>
        <dbReference type="HAMAP-Rule" id="MF_00298"/>
    </source>
</evidence>
<feature type="short sequence motif" description="Nudix box" evidence="3">
    <location>
        <begin position="38"/>
        <end position="59"/>
    </location>
</feature>
<dbReference type="PANTHER" id="PTHR23114:SF17">
    <property type="entry name" value="M7GPPPN-MRNA HYDROLASE"/>
    <property type="match status" value="1"/>
</dbReference>
<dbReference type="NCBIfam" id="NF001934">
    <property type="entry name" value="PRK00714.1-1"/>
    <property type="match status" value="1"/>
</dbReference>
<dbReference type="Gene3D" id="3.90.79.10">
    <property type="entry name" value="Nucleoside Triphosphate Pyrophosphohydrolase"/>
    <property type="match status" value="1"/>
</dbReference>
<dbReference type="CDD" id="cd03671">
    <property type="entry name" value="NUDIX_Ap4A_hydrolase_plant_like"/>
    <property type="match status" value="1"/>
</dbReference>
<dbReference type="InterPro" id="IPR000086">
    <property type="entry name" value="NUDIX_hydrolase_dom"/>
</dbReference>
<dbReference type="STRING" id="867345.SAMN05421693_13010"/>
<dbReference type="InterPro" id="IPR015797">
    <property type="entry name" value="NUDIX_hydrolase-like_dom_sf"/>
</dbReference>
<accession>A0A1H9FUZ2</accession>
<organism evidence="5 6">
    <name type="scientific">Ectothiorhodospira magna</name>
    <dbReference type="NCBI Taxonomy" id="867345"/>
    <lineage>
        <taxon>Bacteria</taxon>
        <taxon>Pseudomonadati</taxon>
        <taxon>Pseudomonadota</taxon>
        <taxon>Gammaproteobacteria</taxon>
        <taxon>Chromatiales</taxon>
        <taxon>Ectothiorhodospiraceae</taxon>
        <taxon>Ectothiorhodospira</taxon>
    </lineage>
</organism>
<protein>
    <recommendedName>
        <fullName evidence="3">RNA pyrophosphohydrolase</fullName>
        <ecNumber evidence="3">3.6.1.-</ecNumber>
    </recommendedName>
    <alternativeName>
        <fullName evidence="3">(Di)nucleoside polyphosphate hydrolase</fullName>
    </alternativeName>
</protein>
<dbReference type="SUPFAM" id="SSF55811">
    <property type="entry name" value="Nudix"/>
    <property type="match status" value="1"/>
</dbReference>
<dbReference type="NCBIfam" id="NF001938">
    <property type="entry name" value="PRK00714.1-5"/>
    <property type="match status" value="1"/>
</dbReference>
<dbReference type="HAMAP" id="MF_00298">
    <property type="entry name" value="Nudix_RppH"/>
    <property type="match status" value="1"/>
</dbReference>
<evidence type="ECO:0000313" key="6">
    <source>
        <dbReference type="Proteomes" id="UP000199496"/>
    </source>
</evidence>
<dbReference type="NCBIfam" id="NF001937">
    <property type="entry name" value="PRK00714.1-4"/>
    <property type="match status" value="1"/>
</dbReference>
<dbReference type="PANTHER" id="PTHR23114">
    <property type="entry name" value="M7GPPPN-MRNA HYDROLASE"/>
    <property type="match status" value="1"/>
</dbReference>
<dbReference type="AlphaFoldDB" id="A0A1H9FUZ2"/>
<sequence length="174" mass="20952">MIDCDGYRPNVGIILCNRDRRLFWAKRIGQQAWQFPQGGIRRDETPVTAMYRELAEETGLEPADVEVVGFTQDWLRYRLPKHLIRRRSGPVCIGQKQVWFLVRLVGEDSRVRLDAAPHPEFDAWRWVDYWYPMREVVFFKRHVYRQALRELAPLLFQENIPSRPAERRYRPRRL</sequence>
<feature type="domain" description="Nudix hydrolase" evidence="4">
    <location>
        <begin position="6"/>
        <end position="149"/>
    </location>
</feature>
<evidence type="ECO:0000256" key="2">
    <source>
        <dbReference type="ARBA" id="ARBA00022801"/>
    </source>
</evidence>
<reference evidence="5 6" key="1">
    <citation type="submission" date="2016-10" db="EMBL/GenBank/DDBJ databases">
        <authorList>
            <person name="de Groot N.N."/>
        </authorList>
    </citation>
    <scope>NUCLEOTIDE SEQUENCE [LARGE SCALE GENOMIC DNA]</scope>
    <source>
        <strain evidence="5 6">B7-7</strain>
    </source>
</reference>
<dbReference type="EC" id="3.6.1.-" evidence="3"/>
<comment type="cofactor">
    <cofactor evidence="3">
        <name>a divalent metal cation</name>
        <dbReference type="ChEBI" id="CHEBI:60240"/>
    </cofactor>
</comment>
<evidence type="ECO:0000256" key="1">
    <source>
        <dbReference type="ARBA" id="ARBA00001946"/>
    </source>
</evidence>
<gene>
    <name evidence="3" type="primary">rppH</name>
    <name evidence="3" type="synonym">nudH</name>
    <name evidence="5" type="ORF">SAMN05421693_13010</name>
</gene>
<dbReference type="GO" id="GO:0006402">
    <property type="term" value="P:mRNA catabolic process"/>
    <property type="evidence" value="ECO:0007669"/>
    <property type="project" value="TreeGrafter"/>
</dbReference>
<dbReference type="EMBL" id="FOFO01000030">
    <property type="protein sequence ID" value="SEQ41694.1"/>
    <property type="molecule type" value="Genomic_DNA"/>
</dbReference>
<dbReference type="InterPro" id="IPR022927">
    <property type="entry name" value="RppH"/>
</dbReference>
<dbReference type="OrthoDB" id="9816040at2"/>
<evidence type="ECO:0000313" key="5">
    <source>
        <dbReference type="EMBL" id="SEQ41694.1"/>
    </source>
</evidence>
<proteinExistence type="inferred from homology"/>
<name>A0A1H9FUZ2_9GAMM</name>
<keyword evidence="6" id="KW-1185">Reference proteome</keyword>
<dbReference type="RefSeq" id="WP_090208967.1">
    <property type="nucleotide sequence ID" value="NZ_FOFO01000030.1"/>
</dbReference>
<dbReference type="Proteomes" id="UP000199496">
    <property type="component" value="Unassembled WGS sequence"/>
</dbReference>
<dbReference type="FunFam" id="3.90.79.10:FF:000001">
    <property type="entry name" value="RNA pyrophosphohydrolase"/>
    <property type="match status" value="1"/>
</dbReference>
<comment type="function">
    <text evidence="3">Accelerates the degradation of transcripts by removing pyrophosphate from the 5'-end of triphosphorylated RNA, leading to a more labile monophosphorylated state that can stimulate subsequent ribonuclease cleavage.</text>
</comment>